<dbReference type="AlphaFoldDB" id="A0A545UN94"/>
<dbReference type="STRING" id="43265.A0A545UN94"/>
<reference evidence="1 2" key="1">
    <citation type="journal article" date="2019" name="Appl. Microbiol. Biotechnol.">
        <title>Genome sequence of Isaria javanica and comparative genome analysis insights into family S53 peptidase evolution in fungal entomopathogens.</title>
        <authorList>
            <person name="Lin R."/>
            <person name="Zhang X."/>
            <person name="Xin B."/>
            <person name="Zou M."/>
            <person name="Gao Y."/>
            <person name="Qin F."/>
            <person name="Hu Q."/>
            <person name="Xie B."/>
            <person name="Cheng X."/>
        </authorList>
    </citation>
    <scope>NUCLEOTIDE SEQUENCE [LARGE SCALE GENOMIC DNA]</scope>
    <source>
        <strain evidence="1 2">IJ1G</strain>
    </source>
</reference>
<dbReference type="Proteomes" id="UP000315783">
    <property type="component" value="Unassembled WGS sequence"/>
</dbReference>
<evidence type="ECO:0000313" key="1">
    <source>
        <dbReference type="EMBL" id="TQV90933.1"/>
    </source>
</evidence>
<protein>
    <submittedName>
        <fullName evidence="1">Integral membrane protein</fullName>
    </submittedName>
</protein>
<gene>
    <name evidence="1" type="ORF">IF1G_10454</name>
</gene>
<proteinExistence type="predicted"/>
<organism evidence="1 2">
    <name type="scientific">Cordyceps javanica</name>
    <dbReference type="NCBI Taxonomy" id="43265"/>
    <lineage>
        <taxon>Eukaryota</taxon>
        <taxon>Fungi</taxon>
        <taxon>Dikarya</taxon>
        <taxon>Ascomycota</taxon>
        <taxon>Pezizomycotina</taxon>
        <taxon>Sordariomycetes</taxon>
        <taxon>Hypocreomycetidae</taxon>
        <taxon>Hypocreales</taxon>
        <taxon>Cordycipitaceae</taxon>
        <taxon>Cordyceps</taxon>
    </lineage>
</organism>
<evidence type="ECO:0000313" key="2">
    <source>
        <dbReference type="Proteomes" id="UP000315783"/>
    </source>
</evidence>
<accession>A0A545UN94</accession>
<name>A0A545UN94_9HYPO</name>
<dbReference type="EMBL" id="SPUK01000022">
    <property type="protein sequence ID" value="TQV90933.1"/>
    <property type="molecule type" value="Genomic_DNA"/>
</dbReference>
<dbReference type="OrthoDB" id="5324692at2759"/>
<keyword evidence="2" id="KW-1185">Reference proteome</keyword>
<comment type="caution">
    <text evidence="1">The sequence shown here is derived from an EMBL/GenBank/DDBJ whole genome shotgun (WGS) entry which is preliminary data.</text>
</comment>
<sequence>MAVVNPIRTCPGRSATDTEQNWYHMLLAPGLGICSRCYHDYIAPTPFTAKFGHEHDTSGARRHCDFDVPRTRAVLRQAAAGNDFEPFHAYWVRRSRIPRCKGPGVGVAAADKFSWFQLADPSFAGRFGACNACYEDHVLASPFSEHFASSPVQQPEDQTFECDVAREFGHKLLGGGGAGDWAQIRDWLLFRKSLPRCTEVAETDSASRRWHRLRSPEFGSLLTCEACYYDAVHGTVAADHFEAAPLVLQPNSAVVCMVGGHIPLRVVFDEAKRVKDWSVFHRAAQVVVRSPPCRKEGTQSPVWYSLIPAAAEIDVCPACHACFFQALGAGHILQPKHVPPGQLRLCNMNLAAPHVAPIYRRLDMAIDSGNFPPFATFFKLAMEVPPCPGNKPAAGLRWHTHDLFSCCPSCWLTAPIQGSQLSGCFSEETTVSSLLKCDFYSVRVRDLWRVACIENDLAGFQGFMKKRLEIWQQTYPAIQQHLEVMKMNMQRQATLMMASVINTGANNIVAASAPVGMHGHYGNSSIGYGYETMAGAQGAIQFNQAVGMNGSNAAPMMSITQLEGLWKSVE</sequence>